<name>A0ABW9RXU3_9BACT</name>
<dbReference type="PRINTS" id="PR00800">
    <property type="entry name" value="YHDCRBOXLASE"/>
</dbReference>
<reference evidence="7 8" key="1">
    <citation type="submission" date="2019-02" db="EMBL/GenBank/DDBJ databases">
        <authorList>
            <person name="Goldberg S.R."/>
            <person name="Haltli B.A."/>
            <person name="Correa H."/>
            <person name="Russell K.G."/>
        </authorList>
    </citation>
    <scope>NUCLEOTIDE SEQUENCE [LARGE SCALE GENOMIC DNA]</scope>
    <source>
        <strain evidence="7 8">JCM 16186</strain>
    </source>
</reference>
<dbReference type="InterPro" id="IPR015424">
    <property type="entry name" value="PyrdxlP-dep_Trfase"/>
</dbReference>
<dbReference type="Gene3D" id="3.90.1150.10">
    <property type="entry name" value="Aspartate Aminotransferase, domain 1"/>
    <property type="match status" value="1"/>
</dbReference>
<dbReference type="Gene3D" id="3.40.640.10">
    <property type="entry name" value="Type I PLP-dependent aspartate aminotransferase-like (Major domain)"/>
    <property type="match status" value="1"/>
</dbReference>
<evidence type="ECO:0000313" key="8">
    <source>
        <dbReference type="Proteomes" id="UP000798808"/>
    </source>
</evidence>
<proteinExistence type="inferred from homology"/>
<dbReference type="PANTHER" id="PTHR11999:SF70">
    <property type="entry name" value="MIP05841P"/>
    <property type="match status" value="1"/>
</dbReference>
<sequence length="473" mass="53444">MNIEEFKKQGHAMVDWIASYYENIRDYPVKSQVKPGEIFGQIANKAPEHGEPMERIFQDFKEIIIPGITHWQSPNFYAYFPANASFPSLLGDMLASALGSQCMIWDTSPAAAELEEKVMIWLRDMLGLPAIFTGVIQDTASTATLCALITAREKLNDYEPNSNGLFNNRPMRVYCSEETHSSVEKAVKIMGLGKHNLVKIGVDEKMALKPELLKQAIEEDIKKGYQPLAVVAAIGSTGTVAIDPLAAMAKVCSDHGVWLHVDAAYAGSALILEEYRWMIEGIEDADSFVFNPHKWLMTNFDCSAYFVKDEQALVKTFSILPEYLKTNTTGVVKDYRDWGIQLGRRFRSLKLWFVLRSYGVEEMKTILRNHISIAEKLSEKITEHKDFEEFTTSLNLVCFRYKPDGEEEVESLNHLNKQLMDALNASGKMYLTHTKIGDNMVLRLVAGQTHVTEEDVMDSWDIIQETATSLGRD</sequence>
<dbReference type="PROSITE" id="PS00392">
    <property type="entry name" value="DDC_GAD_HDC_YDC"/>
    <property type="match status" value="1"/>
</dbReference>
<dbReference type="InterPro" id="IPR002129">
    <property type="entry name" value="PyrdxlP-dep_de-COase"/>
</dbReference>
<evidence type="ECO:0000313" key="7">
    <source>
        <dbReference type="EMBL" id="MTI27825.1"/>
    </source>
</evidence>
<dbReference type="Gene3D" id="1.20.1340.10">
    <property type="entry name" value="dopa decarboxylase, N-terminal domain"/>
    <property type="match status" value="1"/>
</dbReference>
<accession>A0ABW9RXU3</accession>
<dbReference type="SUPFAM" id="SSF53383">
    <property type="entry name" value="PLP-dependent transferases"/>
    <property type="match status" value="1"/>
</dbReference>
<gene>
    <name evidence="7" type="ORF">E1163_22910</name>
</gene>
<dbReference type="InterPro" id="IPR021115">
    <property type="entry name" value="Pyridoxal-P_BS"/>
</dbReference>
<keyword evidence="3" id="KW-0210">Decarboxylase</keyword>
<organism evidence="7 8">
    <name type="scientific">Fulvivirga kasyanovii</name>
    <dbReference type="NCBI Taxonomy" id="396812"/>
    <lineage>
        <taxon>Bacteria</taxon>
        <taxon>Pseudomonadati</taxon>
        <taxon>Bacteroidota</taxon>
        <taxon>Cytophagia</taxon>
        <taxon>Cytophagales</taxon>
        <taxon>Fulvivirgaceae</taxon>
        <taxon>Fulvivirga</taxon>
    </lineage>
</organism>
<comment type="caution">
    <text evidence="7">The sequence shown here is derived from an EMBL/GenBank/DDBJ whole genome shotgun (WGS) entry which is preliminary data.</text>
</comment>
<evidence type="ECO:0000256" key="6">
    <source>
        <dbReference type="RuleBase" id="RU000382"/>
    </source>
</evidence>
<dbReference type="GO" id="GO:0008483">
    <property type="term" value="F:transaminase activity"/>
    <property type="evidence" value="ECO:0007669"/>
    <property type="project" value="UniProtKB-KW"/>
</dbReference>
<dbReference type="PANTHER" id="PTHR11999">
    <property type="entry name" value="GROUP II PYRIDOXAL-5-PHOSPHATE DECARBOXYLASE"/>
    <property type="match status" value="1"/>
</dbReference>
<comment type="cofactor">
    <cofactor evidence="1 6">
        <name>pyridoxal 5'-phosphate</name>
        <dbReference type="ChEBI" id="CHEBI:597326"/>
    </cofactor>
</comment>
<dbReference type="InterPro" id="IPR010977">
    <property type="entry name" value="Aromatic_deC"/>
</dbReference>
<protein>
    <submittedName>
        <fullName evidence="7">Aspartate aminotransferase family protein</fullName>
    </submittedName>
</protein>
<evidence type="ECO:0000256" key="4">
    <source>
        <dbReference type="ARBA" id="ARBA00022898"/>
    </source>
</evidence>
<dbReference type="InterPro" id="IPR015421">
    <property type="entry name" value="PyrdxlP-dep_Trfase_major"/>
</dbReference>
<dbReference type="Pfam" id="PF00282">
    <property type="entry name" value="Pyridoxal_deC"/>
    <property type="match status" value="1"/>
</dbReference>
<keyword evidence="7" id="KW-0808">Transferase</keyword>
<dbReference type="InterPro" id="IPR015422">
    <property type="entry name" value="PyrdxlP-dep_Trfase_small"/>
</dbReference>
<dbReference type="EMBL" id="SMLW01000644">
    <property type="protein sequence ID" value="MTI27825.1"/>
    <property type="molecule type" value="Genomic_DNA"/>
</dbReference>
<evidence type="ECO:0000256" key="5">
    <source>
        <dbReference type="ARBA" id="ARBA00023239"/>
    </source>
</evidence>
<comment type="similarity">
    <text evidence="2 6">Belongs to the group II decarboxylase family.</text>
</comment>
<evidence type="ECO:0000256" key="2">
    <source>
        <dbReference type="ARBA" id="ARBA00009533"/>
    </source>
</evidence>
<keyword evidence="4 6" id="KW-0663">Pyridoxal phosphate</keyword>
<dbReference type="Proteomes" id="UP000798808">
    <property type="component" value="Unassembled WGS sequence"/>
</dbReference>
<keyword evidence="5 6" id="KW-0456">Lyase</keyword>
<evidence type="ECO:0000256" key="1">
    <source>
        <dbReference type="ARBA" id="ARBA00001933"/>
    </source>
</evidence>
<dbReference type="RefSeq" id="WP_155174825.1">
    <property type="nucleotide sequence ID" value="NZ_BAAAFL010000055.1"/>
</dbReference>
<keyword evidence="8" id="KW-1185">Reference proteome</keyword>
<keyword evidence="7" id="KW-0032">Aminotransferase</keyword>
<evidence type="ECO:0000256" key="3">
    <source>
        <dbReference type="ARBA" id="ARBA00022793"/>
    </source>
</evidence>